<organism evidence="1 2">
    <name type="scientific">Achromobacter marplatensis</name>
    <dbReference type="NCBI Taxonomy" id="470868"/>
    <lineage>
        <taxon>Bacteria</taxon>
        <taxon>Pseudomonadati</taxon>
        <taxon>Pseudomonadota</taxon>
        <taxon>Betaproteobacteria</taxon>
        <taxon>Burkholderiales</taxon>
        <taxon>Alcaligenaceae</taxon>
        <taxon>Achromobacter</taxon>
    </lineage>
</organism>
<dbReference type="PANTHER" id="PTHR10000">
    <property type="entry name" value="PHOSPHOSERINE PHOSPHATASE"/>
    <property type="match status" value="1"/>
</dbReference>
<evidence type="ECO:0000313" key="2">
    <source>
        <dbReference type="Proteomes" id="UP001161276"/>
    </source>
</evidence>
<dbReference type="GO" id="GO:0005829">
    <property type="term" value="C:cytosol"/>
    <property type="evidence" value="ECO:0007669"/>
    <property type="project" value="TreeGrafter"/>
</dbReference>
<dbReference type="Pfam" id="PF08282">
    <property type="entry name" value="Hydrolase_3"/>
    <property type="match status" value="1"/>
</dbReference>
<dbReference type="InterPro" id="IPR006379">
    <property type="entry name" value="HAD-SF_hydro_IIB"/>
</dbReference>
<reference evidence="1" key="1">
    <citation type="submission" date="2022-09" db="EMBL/GenBank/DDBJ databases">
        <title>Intensive care unit water sources are persistently colonized with multi-drug resistant bacteria and are the site of extensive horizontal gene transfer of antibiotic resistance genes.</title>
        <authorList>
            <person name="Diorio-Toth L."/>
        </authorList>
    </citation>
    <scope>NUCLEOTIDE SEQUENCE</scope>
    <source>
        <strain evidence="1">GD03676</strain>
    </source>
</reference>
<dbReference type="Gene3D" id="3.40.50.1000">
    <property type="entry name" value="HAD superfamily/HAD-like"/>
    <property type="match status" value="2"/>
</dbReference>
<name>A0AA43B586_9BURK</name>
<proteinExistence type="predicted"/>
<comment type="caution">
    <text evidence="1">The sequence shown here is derived from an EMBL/GenBank/DDBJ whole genome shotgun (WGS) entry which is preliminary data.</text>
</comment>
<accession>A0AA43B586</accession>
<dbReference type="InterPro" id="IPR036412">
    <property type="entry name" value="HAD-like_sf"/>
</dbReference>
<dbReference type="EMBL" id="JAOCKG010000021">
    <property type="protein sequence ID" value="MDH2054407.1"/>
    <property type="molecule type" value="Genomic_DNA"/>
</dbReference>
<evidence type="ECO:0000313" key="1">
    <source>
        <dbReference type="EMBL" id="MDH2054407.1"/>
    </source>
</evidence>
<dbReference type="InterPro" id="IPR023214">
    <property type="entry name" value="HAD_sf"/>
</dbReference>
<dbReference type="AlphaFoldDB" id="A0AA43B586"/>
<dbReference type="PANTHER" id="PTHR10000:SF8">
    <property type="entry name" value="HAD SUPERFAMILY HYDROLASE-LIKE, TYPE 3"/>
    <property type="match status" value="1"/>
</dbReference>
<keyword evidence="1" id="KW-0378">Hydrolase</keyword>
<sequence>MQALAAMPLTVAAAVRVVLTDIDDTLTTEGRLPADAYAALERLEQAGIQVVPITGRPAGWCDHIARMWPVRAVVGENGAFYYAYDRQARRMTTHYWTDAASRQASRKQLDAIRDRVLAEVPGSAVASDQDYRVADLAIDFCEDVPALPDSAVSKIVQIFHDAGAQAKVSSIHVNGWFGDYDKLTMTRTMFQREFGADVASALDSTLFIGDSPNDEPMFAYFPISVGVANIQAQLHRLTHRPAFVAAFHGGAGFVEMANRLLAARQAPQPHAQPA</sequence>
<dbReference type="GO" id="GO:0016791">
    <property type="term" value="F:phosphatase activity"/>
    <property type="evidence" value="ECO:0007669"/>
    <property type="project" value="TreeGrafter"/>
</dbReference>
<dbReference type="SUPFAM" id="SSF56784">
    <property type="entry name" value="HAD-like"/>
    <property type="match status" value="1"/>
</dbReference>
<gene>
    <name evidence="1" type="ORF">N5K24_28685</name>
</gene>
<dbReference type="Proteomes" id="UP001161276">
    <property type="component" value="Unassembled WGS sequence"/>
</dbReference>
<protein>
    <submittedName>
        <fullName evidence="1">HAD-IIB family hydrolase</fullName>
    </submittedName>
</protein>
<dbReference type="NCBIfam" id="TIGR01484">
    <property type="entry name" value="HAD-SF-IIB"/>
    <property type="match status" value="1"/>
</dbReference>
<dbReference type="GO" id="GO:0000287">
    <property type="term" value="F:magnesium ion binding"/>
    <property type="evidence" value="ECO:0007669"/>
    <property type="project" value="TreeGrafter"/>
</dbReference>
<dbReference type="RefSeq" id="WP_006227611.1">
    <property type="nucleotide sequence ID" value="NZ_ALJE01000052.1"/>
</dbReference>